<evidence type="ECO:0000256" key="1">
    <source>
        <dbReference type="SAM" id="MobiDB-lite"/>
    </source>
</evidence>
<evidence type="ECO:0000313" key="2">
    <source>
        <dbReference type="EMBL" id="EEH60985.1"/>
    </source>
</evidence>
<organism evidence="3">
    <name type="scientific">Micromonas pusilla (strain CCMP1545)</name>
    <name type="common">Picoplanktonic green alga</name>
    <dbReference type="NCBI Taxonomy" id="564608"/>
    <lineage>
        <taxon>Eukaryota</taxon>
        <taxon>Viridiplantae</taxon>
        <taxon>Chlorophyta</taxon>
        <taxon>Mamiellophyceae</taxon>
        <taxon>Mamiellales</taxon>
        <taxon>Mamiellaceae</taxon>
        <taxon>Micromonas</taxon>
    </lineage>
</organism>
<name>C1MIW2_MICPC</name>
<dbReference type="Proteomes" id="UP000001876">
    <property type="component" value="Unassembled WGS sequence"/>
</dbReference>
<dbReference type="KEGG" id="mpp:MICPUCDRAFT_50719"/>
<feature type="region of interest" description="Disordered" evidence="1">
    <location>
        <begin position="72"/>
        <end position="204"/>
    </location>
</feature>
<reference evidence="2 3" key="1">
    <citation type="journal article" date="2009" name="Science">
        <title>Green evolution and dynamic adaptations revealed by genomes of the marine picoeukaryotes Micromonas.</title>
        <authorList>
            <person name="Worden A.Z."/>
            <person name="Lee J.H."/>
            <person name="Mock T."/>
            <person name="Rouze P."/>
            <person name="Simmons M.P."/>
            <person name="Aerts A.L."/>
            <person name="Allen A.E."/>
            <person name="Cuvelier M.L."/>
            <person name="Derelle E."/>
            <person name="Everett M.V."/>
            <person name="Foulon E."/>
            <person name="Grimwood J."/>
            <person name="Gundlach H."/>
            <person name="Henrissat B."/>
            <person name="Napoli C."/>
            <person name="McDonald S.M."/>
            <person name="Parker M.S."/>
            <person name="Rombauts S."/>
            <person name="Salamov A."/>
            <person name="Von Dassow P."/>
            <person name="Badger J.H."/>
            <person name="Coutinho P.M."/>
            <person name="Demir E."/>
            <person name="Dubchak I."/>
            <person name="Gentemann C."/>
            <person name="Eikrem W."/>
            <person name="Gready J.E."/>
            <person name="John U."/>
            <person name="Lanier W."/>
            <person name="Lindquist E.A."/>
            <person name="Lucas S."/>
            <person name="Mayer K.F."/>
            <person name="Moreau H."/>
            <person name="Not F."/>
            <person name="Otillar R."/>
            <person name="Panaud O."/>
            <person name="Pangilinan J."/>
            <person name="Paulsen I."/>
            <person name="Piegu B."/>
            <person name="Poliakov A."/>
            <person name="Robbens S."/>
            <person name="Schmutz J."/>
            <person name="Toulza E."/>
            <person name="Wyss T."/>
            <person name="Zelensky A."/>
            <person name="Zhou K."/>
            <person name="Armbrust E.V."/>
            <person name="Bhattacharya D."/>
            <person name="Goodenough U.W."/>
            <person name="Van de Peer Y."/>
            <person name="Grigoriev I.V."/>
        </authorList>
    </citation>
    <scope>NUCLEOTIDE SEQUENCE [LARGE SCALE GENOMIC DNA]</scope>
    <source>
        <strain evidence="2 3">CCMP1545</strain>
    </source>
</reference>
<feature type="compositionally biased region" description="Basic residues" evidence="1">
    <location>
        <begin position="183"/>
        <end position="192"/>
    </location>
</feature>
<feature type="compositionally biased region" description="Low complexity" evidence="1">
    <location>
        <begin position="92"/>
        <end position="102"/>
    </location>
</feature>
<accession>C1MIW2</accession>
<dbReference type="RefSeq" id="XP_003055733.1">
    <property type="nucleotide sequence ID" value="XM_003055687.1"/>
</dbReference>
<dbReference type="GeneID" id="9680819"/>
<evidence type="ECO:0000313" key="3">
    <source>
        <dbReference type="Proteomes" id="UP000001876"/>
    </source>
</evidence>
<sequence length="365" mass="38334">MRPRHSDRARRAAEDALDAAIDELRWWKSKIATRTVLSDDVVDAVASVASALQVDIAALSRALNAAYLDRRPRGEEDVEAARREGTRDRPEGAAAGDAAATTTEKETPAGDGDDGDGDGDDDEEEPWAFAHGGTALDASFARSRGGGGGGASPIHRVDPRRIARGRRLGAKTPTDPGPDRGRERRVRTRRKRDPNPMHSPVSRWRDAVVERVAALEARGATRRFDDPDPAAAAAADADDADDDAADAAFAARAAHASHVDALQSLYEERLNTAVMFFAGRKVASRALEASMAARDAAAAYEAASRASGGGGGGGGGGARANRARERGAGGARRGMDQVKITDAAFVYPGERVHCVGDGGEVAERV</sequence>
<feature type="region of interest" description="Disordered" evidence="1">
    <location>
        <begin position="304"/>
        <end position="333"/>
    </location>
</feature>
<dbReference type="EMBL" id="GG663735">
    <property type="protein sequence ID" value="EEH60985.1"/>
    <property type="molecule type" value="Genomic_DNA"/>
</dbReference>
<protein>
    <submittedName>
        <fullName evidence="2">Predicted protein</fullName>
    </submittedName>
</protein>
<feature type="region of interest" description="Disordered" evidence="1">
    <location>
        <begin position="220"/>
        <end position="239"/>
    </location>
</feature>
<feature type="compositionally biased region" description="Acidic residues" evidence="1">
    <location>
        <begin position="111"/>
        <end position="126"/>
    </location>
</feature>
<dbReference type="AlphaFoldDB" id="C1MIW2"/>
<gene>
    <name evidence="2" type="ORF">MICPUCDRAFT_50719</name>
</gene>
<keyword evidence="3" id="KW-1185">Reference proteome</keyword>
<feature type="compositionally biased region" description="Gly residues" evidence="1">
    <location>
        <begin position="307"/>
        <end position="318"/>
    </location>
</feature>
<proteinExistence type="predicted"/>
<feature type="compositionally biased region" description="Basic and acidic residues" evidence="1">
    <location>
        <begin position="72"/>
        <end position="91"/>
    </location>
</feature>